<accession>A0A482VA08</accession>
<feature type="chain" id="PRO_5019767140" evidence="5">
    <location>
        <begin position="19"/>
        <end position="394"/>
    </location>
</feature>
<dbReference type="GO" id="GO:0004867">
    <property type="term" value="F:serine-type endopeptidase inhibitor activity"/>
    <property type="evidence" value="ECO:0007669"/>
    <property type="project" value="UniProtKB-KW"/>
</dbReference>
<gene>
    <name evidence="7" type="ORF">BDFB_011770</name>
</gene>
<name>A0A482VA08_ASBVE</name>
<dbReference type="Pfam" id="PF00079">
    <property type="entry name" value="Serpin"/>
    <property type="match status" value="1"/>
</dbReference>
<dbReference type="SMART" id="SM00093">
    <property type="entry name" value="SERPIN"/>
    <property type="match status" value="1"/>
</dbReference>
<dbReference type="InterPro" id="IPR023795">
    <property type="entry name" value="Serpin_CS"/>
</dbReference>
<organism evidence="7 8">
    <name type="scientific">Asbolus verrucosus</name>
    <name type="common">Desert ironclad beetle</name>
    <dbReference type="NCBI Taxonomy" id="1661398"/>
    <lineage>
        <taxon>Eukaryota</taxon>
        <taxon>Metazoa</taxon>
        <taxon>Ecdysozoa</taxon>
        <taxon>Arthropoda</taxon>
        <taxon>Hexapoda</taxon>
        <taxon>Insecta</taxon>
        <taxon>Pterygota</taxon>
        <taxon>Neoptera</taxon>
        <taxon>Endopterygota</taxon>
        <taxon>Coleoptera</taxon>
        <taxon>Polyphaga</taxon>
        <taxon>Cucujiformia</taxon>
        <taxon>Tenebrionidae</taxon>
        <taxon>Pimeliinae</taxon>
        <taxon>Asbolus</taxon>
    </lineage>
</organism>
<evidence type="ECO:0000256" key="3">
    <source>
        <dbReference type="ARBA" id="ARBA00022900"/>
    </source>
</evidence>
<keyword evidence="5" id="KW-0732">Signal</keyword>
<evidence type="ECO:0000256" key="1">
    <source>
        <dbReference type="ARBA" id="ARBA00009500"/>
    </source>
</evidence>
<dbReference type="PROSITE" id="PS00284">
    <property type="entry name" value="SERPIN"/>
    <property type="match status" value="1"/>
</dbReference>
<protein>
    <submittedName>
        <fullName evidence="7">Serpin domain containing protein</fullName>
    </submittedName>
</protein>
<dbReference type="InterPro" id="IPR023796">
    <property type="entry name" value="Serpin_dom"/>
</dbReference>
<evidence type="ECO:0000256" key="2">
    <source>
        <dbReference type="ARBA" id="ARBA00022690"/>
    </source>
</evidence>
<keyword evidence="2" id="KW-0646">Protease inhibitor</keyword>
<dbReference type="CDD" id="cd19955">
    <property type="entry name" value="serpin48-like_insects"/>
    <property type="match status" value="1"/>
</dbReference>
<dbReference type="Proteomes" id="UP000292052">
    <property type="component" value="Unassembled WGS sequence"/>
</dbReference>
<evidence type="ECO:0000256" key="4">
    <source>
        <dbReference type="RuleBase" id="RU000411"/>
    </source>
</evidence>
<feature type="domain" description="Serpin" evidence="6">
    <location>
        <begin position="35"/>
        <end position="394"/>
    </location>
</feature>
<proteinExistence type="inferred from homology"/>
<dbReference type="SUPFAM" id="SSF56574">
    <property type="entry name" value="Serpins"/>
    <property type="match status" value="1"/>
</dbReference>
<keyword evidence="3" id="KW-0722">Serine protease inhibitor</keyword>
<dbReference type="InterPro" id="IPR042185">
    <property type="entry name" value="Serpin_sf_2"/>
</dbReference>
<dbReference type="AlphaFoldDB" id="A0A482VA08"/>
<sequence>MKLATVVLFCALVVCVSSVPTSDQQFADGNKLFTAAVYKELLKTGDENILVSPLSAQIVLALTQSGAKDETAAQIRNGLSLLNSDQETRAAIDNLLTTLKSDREYTLHTANKVYVKRDLPLKDEFKEVASRVYRADLENIDFSKKKEAAATINKWVEEQTENKIHNLVSPDVLGPSAALLLVNALYFQGSWTNTFKDRHTNQSDFYKTLTDVIRVDTMHSKGELYGYYEDPKLQVKYLEMHFNGKGASMVIVLPNEKDGLAALESQLDQVFSPPKFPYDIVDVALPKFKIESKTDFKKILQNLGVHKAFELGEADLSGIAGEKGDLAVSQVIQKAFIGVDEEGVEAAAATFVLPVLGSVGPQVKPPKKFVADHPFIFFIKVNDAILFAGRVVAP</sequence>
<dbReference type="PANTHER" id="PTHR11461:SF211">
    <property type="entry name" value="GH10112P-RELATED"/>
    <property type="match status" value="1"/>
</dbReference>
<dbReference type="Gene3D" id="2.30.39.10">
    <property type="entry name" value="Alpha-1-antitrypsin, domain 1"/>
    <property type="match status" value="2"/>
</dbReference>
<evidence type="ECO:0000259" key="6">
    <source>
        <dbReference type="SMART" id="SM00093"/>
    </source>
</evidence>
<dbReference type="InterPro" id="IPR000215">
    <property type="entry name" value="Serpin_fam"/>
</dbReference>
<keyword evidence="8" id="KW-1185">Reference proteome</keyword>
<comment type="caution">
    <text evidence="7">The sequence shown here is derived from an EMBL/GenBank/DDBJ whole genome shotgun (WGS) entry which is preliminary data.</text>
</comment>
<dbReference type="InterPro" id="IPR036186">
    <property type="entry name" value="Serpin_sf"/>
</dbReference>
<feature type="signal peptide" evidence="5">
    <location>
        <begin position="1"/>
        <end position="18"/>
    </location>
</feature>
<dbReference type="OrthoDB" id="9518664at2759"/>
<dbReference type="PANTHER" id="PTHR11461">
    <property type="entry name" value="SERINE PROTEASE INHIBITOR, SERPIN"/>
    <property type="match status" value="1"/>
</dbReference>
<comment type="similarity">
    <text evidence="1 4">Belongs to the serpin family.</text>
</comment>
<evidence type="ECO:0000313" key="8">
    <source>
        <dbReference type="Proteomes" id="UP000292052"/>
    </source>
</evidence>
<evidence type="ECO:0000313" key="7">
    <source>
        <dbReference type="EMBL" id="RZB40074.1"/>
    </source>
</evidence>
<dbReference type="Gene3D" id="3.30.497.10">
    <property type="entry name" value="Antithrombin, subunit I, domain 2"/>
    <property type="match status" value="1"/>
</dbReference>
<dbReference type="EMBL" id="QDEB01122664">
    <property type="protein sequence ID" value="RZB40074.1"/>
    <property type="molecule type" value="Genomic_DNA"/>
</dbReference>
<dbReference type="InterPro" id="IPR042178">
    <property type="entry name" value="Serpin_sf_1"/>
</dbReference>
<reference evidence="7 8" key="1">
    <citation type="submission" date="2017-03" db="EMBL/GenBank/DDBJ databases">
        <title>Genome of the blue death feigning beetle - Asbolus verrucosus.</title>
        <authorList>
            <person name="Rider S.D."/>
        </authorList>
    </citation>
    <scope>NUCLEOTIDE SEQUENCE [LARGE SCALE GENOMIC DNA]</scope>
    <source>
        <strain evidence="7">Butters</strain>
        <tissue evidence="7">Head and leg muscle</tissue>
    </source>
</reference>
<evidence type="ECO:0000256" key="5">
    <source>
        <dbReference type="SAM" id="SignalP"/>
    </source>
</evidence>
<dbReference type="GO" id="GO:0005615">
    <property type="term" value="C:extracellular space"/>
    <property type="evidence" value="ECO:0007669"/>
    <property type="project" value="InterPro"/>
</dbReference>